<keyword evidence="14" id="KW-1185">Reference proteome</keyword>
<accession>A0AAV5A2H2</accession>
<organism evidence="13 14">
    <name type="scientific">Clathrus columnatus</name>
    <dbReference type="NCBI Taxonomy" id="1419009"/>
    <lineage>
        <taxon>Eukaryota</taxon>
        <taxon>Fungi</taxon>
        <taxon>Dikarya</taxon>
        <taxon>Basidiomycota</taxon>
        <taxon>Agaricomycotina</taxon>
        <taxon>Agaricomycetes</taxon>
        <taxon>Phallomycetidae</taxon>
        <taxon>Phallales</taxon>
        <taxon>Clathraceae</taxon>
        <taxon>Clathrus</taxon>
    </lineage>
</organism>
<keyword evidence="9" id="KW-0350">Heme biosynthesis</keyword>
<evidence type="ECO:0000256" key="6">
    <source>
        <dbReference type="ARBA" id="ARBA00022946"/>
    </source>
</evidence>
<evidence type="ECO:0000256" key="8">
    <source>
        <dbReference type="ARBA" id="ARBA00023128"/>
    </source>
</evidence>
<dbReference type="InterPro" id="IPR030470">
    <property type="entry name" value="UbiA_prenylTrfase_CS"/>
</dbReference>
<reference evidence="13" key="1">
    <citation type="submission" date="2021-10" db="EMBL/GenBank/DDBJ databases">
        <title>De novo Genome Assembly of Clathrus columnatus (Basidiomycota, Fungi) Using Illumina and Nanopore Sequence Data.</title>
        <authorList>
            <person name="Ogiso-Tanaka E."/>
            <person name="Itagaki H."/>
            <person name="Hosoya T."/>
            <person name="Hosaka K."/>
        </authorList>
    </citation>
    <scope>NUCLEOTIDE SEQUENCE</scope>
    <source>
        <strain evidence="13">MO-923</strain>
    </source>
</reference>
<dbReference type="InterPro" id="IPR000537">
    <property type="entry name" value="UbiA_prenyltransferase"/>
</dbReference>
<evidence type="ECO:0000313" key="14">
    <source>
        <dbReference type="Proteomes" id="UP001050691"/>
    </source>
</evidence>
<evidence type="ECO:0000256" key="10">
    <source>
        <dbReference type="ARBA" id="ARBA00023136"/>
    </source>
</evidence>
<dbReference type="Proteomes" id="UP001050691">
    <property type="component" value="Unassembled WGS sequence"/>
</dbReference>
<dbReference type="GO" id="GO:0006784">
    <property type="term" value="P:heme A biosynthetic process"/>
    <property type="evidence" value="ECO:0007669"/>
    <property type="project" value="TreeGrafter"/>
</dbReference>
<evidence type="ECO:0000256" key="1">
    <source>
        <dbReference type="ARBA" id="ARBA00004225"/>
    </source>
</evidence>
<keyword evidence="8" id="KW-0496">Mitochondrion</keyword>
<dbReference type="PANTHER" id="PTHR43448">
    <property type="entry name" value="PROTOHEME IX FARNESYLTRANSFERASE, MITOCHONDRIAL"/>
    <property type="match status" value="1"/>
</dbReference>
<dbReference type="GO" id="GO:0031966">
    <property type="term" value="C:mitochondrial membrane"/>
    <property type="evidence" value="ECO:0007669"/>
    <property type="project" value="UniProtKB-SubCell"/>
</dbReference>
<dbReference type="GO" id="GO:0008495">
    <property type="term" value="F:protoheme IX farnesyltransferase activity"/>
    <property type="evidence" value="ECO:0007669"/>
    <property type="project" value="InterPro"/>
</dbReference>
<evidence type="ECO:0000313" key="13">
    <source>
        <dbReference type="EMBL" id="GJJ08445.1"/>
    </source>
</evidence>
<gene>
    <name evidence="13" type="ORF">Clacol_002663</name>
</gene>
<comment type="caution">
    <text evidence="13">The sequence shown here is derived from an EMBL/GenBank/DDBJ whole genome shotgun (WGS) entry which is preliminary data.</text>
</comment>
<dbReference type="InterPro" id="IPR006369">
    <property type="entry name" value="Protohaem_IX_farnesylTrfase"/>
</dbReference>
<dbReference type="AlphaFoldDB" id="A0AAV5A2H2"/>
<dbReference type="InterPro" id="IPR044878">
    <property type="entry name" value="UbiA_sf"/>
</dbReference>
<evidence type="ECO:0000256" key="4">
    <source>
        <dbReference type="ARBA" id="ARBA00022679"/>
    </source>
</evidence>
<keyword evidence="4" id="KW-0808">Transferase</keyword>
<proteinExistence type="inferred from homology"/>
<dbReference type="PANTHER" id="PTHR43448:SF2">
    <property type="entry name" value="PROTOHEME IX FARNESYLTRANSFERASE, MITOCHONDRIAL"/>
    <property type="match status" value="1"/>
</dbReference>
<evidence type="ECO:0000256" key="2">
    <source>
        <dbReference type="ARBA" id="ARBA00005985"/>
    </source>
</evidence>
<evidence type="ECO:0000256" key="7">
    <source>
        <dbReference type="ARBA" id="ARBA00022989"/>
    </source>
</evidence>
<dbReference type="EMBL" id="BPWL01000003">
    <property type="protein sequence ID" value="GJJ08445.1"/>
    <property type="molecule type" value="Genomic_DNA"/>
</dbReference>
<evidence type="ECO:0000256" key="9">
    <source>
        <dbReference type="ARBA" id="ARBA00023133"/>
    </source>
</evidence>
<feature type="transmembrane region" description="Helical" evidence="12">
    <location>
        <begin position="75"/>
        <end position="99"/>
    </location>
</feature>
<keyword evidence="5 12" id="KW-0812">Transmembrane</keyword>
<dbReference type="Gene3D" id="1.10.357.140">
    <property type="entry name" value="UbiA prenyltransferase"/>
    <property type="match status" value="1"/>
</dbReference>
<dbReference type="CDD" id="cd13957">
    <property type="entry name" value="PT_UbiA_Cox10"/>
    <property type="match status" value="1"/>
</dbReference>
<evidence type="ECO:0000256" key="12">
    <source>
        <dbReference type="SAM" id="Phobius"/>
    </source>
</evidence>
<comment type="subcellular location">
    <subcellularLocation>
        <location evidence="1">Mitochondrion membrane</location>
        <topology evidence="1">Multi-pass membrane protein</topology>
    </subcellularLocation>
</comment>
<protein>
    <recommendedName>
        <fullName evidence="3">Protoheme IX farnesyltransferase, mitochondrial</fullName>
    </recommendedName>
    <alternativeName>
        <fullName evidence="11">Heme O synthase</fullName>
    </alternativeName>
</protein>
<evidence type="ECO:0000256" key="3">
    <source>
        <dbReference type="ARBA" id="ARBA00016335"/>
    </source>
</evidence>
<name>A0AAV5A2H2_9AGAM</name>
<evidence type="ECO:0000256" key="11">
    <source>
        <dbReference type="ARBA" id="ARBA00030253"/>
    </source>
</evidence>
<keyword evidence="7 12" id="KW-1133">Transmembrane helix</keyword>
<dbReference type="FunFam" id="1.10.357.140:FF:000004">
    <property type="entry name" value="Protoheme IX farnesyltransferase, mitochondrial"/>
    <property type="match status" value="1"/>
</dbReference>
<evidence type="ECO:0000256" key="5">
    <source>
        <dbReference type="ARBA" id="ARBA00022692"/>
    </source>
</evidence>
<dbReference type="Pfam" id="PF01040">
    <property type="entry name" value="UbiA"/>
    <property type="match status" value="1"/>
</dbReference>
<sequence length="158" mass="16327">MSGFALSPLPTTVPMLLSTAVGTGLCSASANTFNQIVEAPFDAQMSRTKTRPLVRGAISPGHATIFGVATGVTGITMLACVNPIAGSLGALNIVLYAGVYTKMKRKSIMNTWVGSVVGGIPPLIGWTACGGHILPTANYSIVIRPRRLQNAIGDESNA</sequence>
<dbReference type="PROSITE" id="PS00943">
    <property type="entry name" value="UBIA"/>
    <property type="match status" value="1"/>
</dbReference>
<comment type="similarity">
    <text evidence="2">Belongs to the UbiA prenyltransferase family.</text>
</comment>
<keyword evidence="10 12" id="KW-0472">Membrane</keyword>
<keyword evidence="6" id="KW-0809">Transit peptide</keyword>